<accession>A0ABQ2BF70</accession>
<dbReference type="EMBL" id="BMDJ01000002">
    <property type="protein sequence ID" value="GGI24122.1"/>
    <property type="molecule type" value="Genomic_DNA"/>
</dbReference>
<organism evidence="1 2">
    <name type="scientific">Pedobacter mendelii</name>
    <dbReference type="NCBI Taxonomy" id="1908240"/>
    <lineage>
        <taxon>Bacteria</taxon>
        <taxon>Pseudomonadati</taxon>
        <taxon>Bacteroidota</taxon>
        <taxon>Sphingobacteriia</taxon>
        <taxon>Sphingobacteriales</taxon>
        <taxon>Sphingobacteriaceae</taxon>
        <taxon>Pedobacter</taxon>
    </lineage>
</organism>
<gene>
    <name evidence="1" type="ORF">GCM10008119_11080</name>
</gene>
<sequence>MKVDVVRILSTKKGDNKADFVMELLNNLTFVKAEAISIKKAQFISELKSSVEEVELTKQGKLNLKYAEELLNDL</sequence>
<name>A0ABQ2BF70_9SPHI</name>
<comment type="caution">
    <text evidence="1">The sequence shown here is derived from an EMBL/GenBank/DDBJ whole genome shotgun (WGS) entry which is preliminary data.</text>
</comment>
<dbReference type="RefSeq" id="WP_188412392.1">
    <property type="nucleotide sequence ID" value="NZ_BMDJ01000002.1"/>
</dbReference>
<protein>
    <submittedName>
        <fullName evidence="1">Uncharacterized protein</fullName>
    </submittedName>
</protein>
<proteinExistence type="predicted"/>
<evidence type="ECO:0000313" key="1">
    <source>
        <dbReference type="EMBL" id="GGI24122.1"/>
    </source>
</evidence>
<reference evidence="2" key="1">
    <citation type="journal article" date="2019" name="Int. J. Syst. Evol. Microbiol.">
        <title>The Global Catalogue of Microorganisms (GCM) 10K type strain sequencing project: providing services to taxonomists for standard genome sequencing and annotation.</title>
        <authorList>
            <consortium name="The Broad Institute Genomics Platform"/>
            <consortium name="The Broad Institute Genome Sequencing Center for Infectious Disease"/>
            <person name="Wu L."/>
            <person name="Ma J."/>
        </authorList>
    </citation>
    <scope>NUCLEOTIDE SEQUENCE [LARGE SCALE GENOMIC DNA]</scope>
    <source>
        <strain evidence="2">CCM 8939</strain>
    </source>
</reference>
<keyword evidence="2" id="KW-1185">Reference proteome</keyword>
<dbReference type="Proteomes" id="UP000645390">
    <property type="component" value="Unassembled WGS sequence"/>
</dbReference>
<evidence type="ECO:0000313" key="2">
    <source>
        <dbReference type="Proteomes" id="UP000645390"/>
    </source>
</evidence>